<dbReference type="EMBL" id="BFAA01034477">
    <property type="protein sequence ID" value="GCB83208.1"/>
    <property type="molecule type" value="Genomic_DNA"/>
</dbReference>
<sequence length="68" mass="7628">GVSIGLEPWELLRSVCPVPTTKFLYTSQVNKRGTASWDGMLSSIVRTLPRHSSTGKIVSFDDMQNQFR</sequence>
<accession>A0A401QCT4</accession>
<evidence type="ECO:0000313" key="1">
    <source>
        <dbReference type="EMBL" id="GCB83208.1"/>
    </source>
</evidence>
<feature type="non-terminal residue" evidence="1">
    <location>
        <position position="1"/>
    </location>
</feature>
<organism evidence="1 2">
    <name type="scientific">Scyliorhinus torazame</name>
    <name type="common">Cloudy catshark</name>
    <name type="synonym">Catulus torazame</name>
    <dbReference type="NCBI Taxonomy" id="75743"/>
    <lineage>
        <taxon>Eukaryota</taxon>
        <taxon>Metazoa</taxon>
        <taxon>Chordata</taxon>
        <taxon>Craniata</taxon>
        <taxon>Vertebrata</taxon>
        <taxon>Chondrichthyes</taxon>
        <taxon>Elasmobranchii</taxon>
        <taxon>Galeomorphii</taxon>
        <taxon>Galeoidea</taxon>
        <taxon>Carcharhiniformes</taxon>
        <taxon>Scyliorhinidae</taxon>
        <taxon>Scyliorhinus</taxon>
    </lineage>
</organism>
<comment type="caution">
    <text evidence="1">The sequence shown here is derived from an EMBL/GenBank/DDBJ whole genome shotgun (WGS) entry which is preliminary data.</text>
</comment>
<dbReference type="Proteomes" id="UP000288216">
    <property type="component" value="Unassembled WGS sequence"/>
</dbReference>
<dbReference type="OrthoDB" id="2588702at2759"/>
<dbReference type="AlphaFoldDB" id="A0A401QCT4"/>
<protein>
    <submittedName>
        <fullName evidence="1">Uncharacterized protein</fullName>
    </submittedName>
</protein>
<name>A0A401QCT4_SCYTO</name>
<reference evidence="1 2" key="1">
    <citation type="journal article" date="2018" name="Nat. Ecol. Evol.">
        <title>Shark genomes provide insights into elasmobranch evolution and the origin of vertebrates.</title>
        <authorList>
            <person name="Hara Y"/>
            <person name="Yamaguchi K"/>
            <person name="Onimaru K"/>
            <person name="Kadota M"/>
            <person name="Koyanagi M"/>
            <person name="Keeley SD"/>
            <person name="Tatsumi K"/>
            <person name="Tanaka K"/>
            <person name="Motone F"/>
            <person name="Kageyama Y"/>
            <person name="Nozu R"/>
            <person name="Adachi N"/>
            <person name="Nishimura O"/>
            <person name="Nakagawa R"/>
            <person name="Tanegashima C"/>
            <person name="Kiyatake I"/>
            <person name="Matsumoto R"/>
            <person name="Murakumo K"/>
            <person name="Nishida K"/>
            <person name="Terakita A"/>
            <person name="Kuratani S"/>
            <person name="Sato K"/>
            <person name="Hyodo S Kuraku.S."/>
        </authorList>
    </citation>
    <scope>NUCLEOTIDE SEQUENCE [LARGE SCALE GENOMIC DNA]</scope>
</reference>
<keyword evidence="2" id="KW-1185">Reference proteome</keyword>
<gene>
    <name evidence="1" type="ORF">scyTo_0023832</name>
</gene>
<evidence type="ECO:0000313" key="2">
    <source>
        <dbReference type="Proteomes" id="UP000288216"/>
    </source>
</evidence>
<proteinExistence type="predicted"/>
<dbReference type="STRING" id="75743.A0A401QCT4"/>